<organism evidence="7 8">
    <name type="scientific">Paramecium pentaurelia</name>
    <dbReference type="NCBI Taxonomy" id="43138"/>
    <lineage>
        <taxon>Eukaryota</taxon>
        <taxon>Sar</taxon>
        <taxon>Alveolata</taxon>
        <taxon>Ciliophora</taxon>
        <taxon>Intramacronucleata</taxon>
        <taxon>Oligohymenophorea</taxon>
        <taxon>Peniculida</taxon>
        <taxon>Parameciidae</taxon>
        <taxon>Paramecium</taxon>
    </lineage>
</organism>
<dbReference type="InterPro" id="IPR017901">
    <property type="entry name" value="C-CAP_CF_C-like"/>
</dbReference>
<keyword evidence="5" id="KW-0206">Cytoskeleton</keyword>
<reference evidence="7" key="1">
    <citation type="submission" date="2021-01" db="EMBL/GenBank/DDBJ databases">
        <authorList>
            <consortium name="Genoscope - CEA"/>
            <person name="William W."/>
        </authorList>
    </citation>
    <scope>NUCLEOTIDE SEQUENCE</scope>
</reference>
<dbReference type="InterPro" id="IPR039589">
    <property type="entry name" value="TBCC1"/>
</dbReference>
<dbReference type="GO" id="GO:0005813">
    <property type="term" value="C:centrosome"/>
    <property type="evidence" value="ECO:0007669"/>
    <property type="project" value="UniProtKB-SubCell"/>
</dbReference>
<gene>
    <name evidence="7" type="ORF">PPENT_87.1.T0090287</name>
</gene>
<dbReference type="EMBL" id="CAJJDO010000009">
    <property type="protein sequence ID" value="CAD8140800.1"/>
    <property type="molecule type" value="Genomic_DNA"/>
</dbReference>
<dbReference type="InterPro" id="IPR006599">
    <property type="entry name" value="CARP_motif"/>
</dbReference>
<evidence type="ECO:0000259" key="6">
    <source>
        <dbReference type="PROSITE" id="PS51329"/>
    </source>
</evidence>
<feature type="domain" description="C-CAP/cofactor C-like" evidence="6">
    <location>
        <begin position="197"/>
        <end position="344"/>
    </location>
</feature>
<evidence type="ECO:0000256" key="3">
    <source>
        <dbReference type="ARBA" id="ARBA00017559"/>
    </source>
</evidence>
<accession>A0A8S1SLT1</accession>
<protein>
    <recommendedName>
        <fullName evidence="3">TBCC domain-containing protein 1</fullName>
    </recommendedName>
</protein>
<keyword evidence="4" id="KW-0963">Cytoplasm</keyword>
<dbReference type="SMART" id="SM00673">
    <property type="entry name" value="CARP"/>
    <property type="match status" value="2"/>
</dbReference>
<evidence type="ECO:0000313" key="7">
    <source>
        <dbReference type="EMBL" id="CAD8140800.1"/>
    </source>
</evidence>
<evidence type="ECO:0000256" key="4">
    <source>
        <dbReference type="ARBA" id="ARBA00022490"/>
    </source>
</evidence>
<dbReference type="InterPro" id="IPR012945">
    <property type="entry name" value="Tubulin-bd_cofactor_C_dom"/>
</dbReference>
<evidence type="ECO:0000256" key="2">
    <source>
        <dbReference type="ARBA" id="ARBA00004647"/>
    </source>
</evidence>
<dbReference type="PANTHER" id="PTHR16052:SF0">
    <property type="entry name" value="TBCC DOMAIN-CONTAINING PROTEIN 1"/>
    <property type="match status" value="1"/>
</dbReference>
<proteinExistence type="predicted"/>
<keyword evidence="8" id="KW-1185">Reference proteome</keyword>
<dbReference type="GO" id="GO:0000922">
    <property type="term" value="C:spindle pole"/>
    <property type="evidence" value="ECO:0007669"/>
    <property type="project" value="UniProtKB-SubCell"/>
</dbReference>
<evidence type="ECO:0000256" key="5">
    <source>
        <dbReference type="ARBA" id="ARBA00023212"/>
    </source>
</evidence>
<dbReference type="OrthoDB" id="427777at2759"/>
<dbReference type="AlphaFoldDB" id="A0A8S1SLT1"/>
<dbReference type="PANTHER" id="PTHR16052">
    <property type="entry name" value="TBCC DOMAIN-CONTAINING PROTEIN 1"/>
    <property type="match status" value="1"/>
</dbReference>
<evidence type="ECO:0000313" key="8">
    <source>
        <dbReference type="Proteomes" id="UP000689195"/>
    </source>
</evidence>
<comment type="subcellular location">
    <subcellularLocation>
        <location evidence="1">Cytoplasm</location>
        <location evidence="1">Cytoskeleton</location>
        <location evidence="1">Microtubule organizing center</location>
        <location evidence="1">Centrosome</location>
    </subcellularLocation>
    <subcellularLocation>
        <location evidence="2">Cytoplasm</location>
        <location evidence="2">Cytoskeleton</location>
        <location evidence="2">Spindle pole</location>
    </subcellularLocation>
</comment>
<evidence type="ECO:0000256" key="1">
    <source>
        <dbReference type="ARBA" id="ARBA00004300"/>
    </source>
</evidence>
<dbReference type="Proteomes" id="UP000689195">
    <property type="component" value="Unassembled WGS sequence"/>
</dbReference>
<dbReference type="Pfam" id="PF07986">
    <property type="entry name" value="TBCC"/>
    <property type="match status" value="1"/>
</dbReference>
<name>A0A8S1SLT1_9CILI</name>
<comment type="caution">
    <text evidence="7">The sequence shown here is derived from an EMBL/GenBank/DDBJ whole genome shotgun (WGS) entry which is preliminary data.</text>
</comment>
<dbReference type="PROSITE" id="PS51329">
    <property type="entry name" value="C_CAP_COFACTOR_C"/>
    <property type="match status" value="1"/>
</dbReference>
<sequence>MISLQTDNRTLNIKQTIFEHFIFPFKLNPQILNQINSSFISFEQFRDIAQKYQVSNIDADIIFTFFQLALENQPTVERKIVDVKQLSLFLSLQNFNHAGRHSIFENININDLKYQERQRQPMNSYSPLNSPRAKTMRVQTQQNDMQQVIQFVKSNIKDWMSLLTNNQETITTQEFNLLSLILYNEQKSISQLIFDRTNKLGKEIVSEWTIKNIQCQEYASTICGFTKSVTIKNNVGEDLKITQCDDSMIYIDCCVNTLSISQCTNCQIFVGSVRMITSITSCEKITVCVASNYIKISNSIDSTIHYYGSYSPILYGDCRSIILAPNNSNTEKTLQRLREAQIPINKQCRDKYQKPLIIGQSKIDWSLLPIDDFSKFILPESHFGCIDSPLILECNFDIDKMNKEITEKKILTQQMNYEKIVLPLLAPPEYIKAVYDRYQLFSSIQAQIKQSNLKEENQKLLQNAIQGNFREWLVSTGSIKGISDLVKLIDQEQ</sequence>